<keyword evidence="3 5" id="KW-1133">Transmembrane helix</keyword>
<feature type="transmembrane region" description="Helical" evidence="5">
    <location>
        <begin position="295"/>
        <end position="313"/>
    </location>
</feature>
<proteinExistence type="predicted"/>
<dbReference type="EMBL" id="FPCH01000001">
    <property type="protein sequence ID" value="SFV25929.1"/>
    <property type="molecule type" value="Genomic_DNA"/>
</dbReference>
<dbReference type="STRING" id="51670.SAMN04488557_0249"/>
<evidence type="ECO:0000256" key="5">
    <source>
        <dbReference type="SAM" id="Phobius"/>
    </source>
</evidence>
<feature type="transmembrane region" description="Helical" evidence="5">
    <location>
        <begin position="175"/>
        <end position="193"/>
    </location>
</feature>
<evidence type="ECO:0000313" key="7">
    <source>
        <dbReference type="EMBL" id="SFV25929.1"/>
    </source>
</evidence>
<dbReference type="GO" id="GO:0016020">
    <property type="term" value="C:membrane"/>
    <property type="evidence" value="ECO:0007669"/>
    <property type="project" value="UniProtKB-SubCell"/>
</dbReference>
<dbReference type="Proteomes" id="UP000199423">
    <property type="component" value="Unassembled WGS sequence"/>
</dbReference>
<evidence type="ECO:0000256" key="3">
    <source>
        <dbReference type="ARBA" id="ARBA00022989"/>
    </source>
</evidence>
<dbReference type="InterPro" id="IPR001902">
    <property type="entry name" value="SLC26A/SulP_fam"/>
</dbReference>
<keyword evidence="4 5" id="KW-0472">Membrane</keyword>
<feature type="transmembrane region" description="Helical" evidence="5">
    <location>
        <begin position="384"/>
        <end position="411"/>
    </location>
</feature>
<reference evidence="8" key="1">
    <citation type="submission" date="2016-10" db="EMBL/GenBank/DDBJ databases">
        <authorList>
            <person name="Varghese N."/>
            <person name="Submissions S."/>
        </authorList>
    </citation>
    <scope>NUCLEOTIDE SEQUENCE [LARGE SCALE GENOMIC DNA]</scope>
    <source>
        <strain evidence="8">DSM 1565</strain>
    </source>
</reference>
<gene>
    <name evidence="7" type="ORF">SAMN04488557_0249</name>
</gene>
<evidence type="ECO:0000256" key="4">
    <source>
        <dbReference type="ARBA" id="ARBA00023136"/>
    </source>
</evidence>
<evidence type="ECO:0000313" key="8">
    <source>
        <dbReference type="Proteomes" id="UP000199423"/>
    </source>
</evidence>
<dbReference type="Pfam" id="PF00916">
    <property type="entry name" value="Sulfate_transp"/>
    <property type="match status" value="1"/>
</dbReference>
<dbReference type="RefSeq" id="WP_244531019.1">
    <property type="nucleotide sequence ID" value="NZ_FPCH01000001.1"/>
</dbReference>
<dbReference type="GO" id="GO:0055085">
    <property type="term" value="P:transmembrane transport"/>
    <property type="evidence" value="ECO:0007669"/>
    <property type="project" value="InterPro"/>
</dbReference>
<feature type="transmembrane region" description="Helical" evidence="5">
    <location>
        <begin position="252"/>
        <end position="275"/>
    </location>
</feature>
<evidence type="ECO:0000259" key="6">
    <source>
        <dbReference type="Pfam" id="PF00916"/>
    </source>
</evidence>
<feature type="domain" description="SLC26A/SulP transporter" evidence="6">
    <location>
        <begin position="17"/>
        <end position="388"/>
    </location>
</feature>
<feature type="transmembrane region" description="Helical" evidence="5">
    <location>
        <begin position="47"/>
        <end position="67"/>
    </location>
</feature>
<feature type="transmembrane region" description="Helical" evidence="5">
    <location>
        <begin position="121"/>
        <end position="141"/>
    </location>
</feature>
<name>A0A1I7MU34_9HYPH</name>
<sequence>MTMSSPASAPAATSTFGRDFLASIVVFLVALPLCMGISIASGLPPTTGIITGIVGGIIVAAISGQPLQVSGPAAGLTVLVYMLVQEHGAAMLGTIVLFAGLIQIVAGYMKLGQWFRAVSPAVIHGMLAGIGVLIFASQFHVMFDGKPLGSGVQNLIGIPAAFLDAIRGGDARQTAGLVGLLTIVTIVGWSSYAPKSLKLVPAPLVGVVVAVVAAKFLGLDAIKFVDVPSNIWEWSLQMYPTTDKLFRITEPAILIGAISIAFIASAETLLCATAVDQMHTGPRTKYDKELFAQGVGNSICGVLGVLPMTGVIIRSGANVAAGAQTKWSAILHGVWLLLLVAFFPAVLKLIPLSALAAVLVYTGYKLAYPKIVPTLRTYGWAEVAIYAITVITIVLTNLLDGVLVGLGLSLLKLVYAFSHLEITKEEGPDNRVDLHLKGSATLVRLPMLASALEALKPGANVHVHIGDLDYIDHACIDLLSNWDRQHGLSGGSLSIEWDALKNKYQQRSGNAYERAAAKESAAGAAAAANPA</sequence>
<accession>A0A1I7MU34</accession>
<dbReference type="InterPro" id="IPR011547">
    <property type="entry name" value="SLC26A/SulP_dom"/>
</dbReference>
<evidence type="ECO:0000256" key="1">
    <source>
        <dbReference type="ARBA" id="ARBA00004141"/>
    </source>
</evidence>
<feature type="transmembrane region" description="Helical" evidence="5">
    <location>
        <begin position="20"/>
        <end position="40"/>
    </location>
</feature>
<feature type="transmembrane region" description="Helical" evidence="5">
    <location>
        <begin position="334"/>
        <end position="364"/>
    </location>
</feature>
<feature type="transmembrane region" description="Helical" evidence="5">
    <location>
        <begin position="199"/>
        <end position="218"/>
    </location>
</feature>
<keyword evidence="2 5" id="KW-0812">Transmembrane</keyword>
<protein>
    <submittedName>
        <fullName evidence="7">Sulfate permease, MFS superfamily</fullName>
    </submittedName>
</protein>
<dbReference type="AlphaFoldDB" id="A0A1I7MU34"/>
<dbReference type="PANTHER" id="PTHR11814">
    <property type="entry name" value="SULFATE TRANSPORTER"/>
    <property type="match status" value="1"/>
</dbReference>
<evidence type="ECO:0000256" key="2">
    <source>
        <dbReference type="ARBA" id="ARBA00022692"/>
    </source>
</evidence>
<feature type="transmembrane region" description="Helical" evidence="5">
    <location>
        <begin position="87"/>
        <end position="109"/>
    </location>
</feature>
<keyword evidence="8" id="KW-1185">Reference proteome</keyword>
<comment type="subcellular location">
    <subcellularLocation>
        <location evidence="1">Membrane</location>
        <topology evidence="1">Multi-pass membrane protein</topology>
    </subcellularLocation>
</comment>
<organism evidence="7 8">
    <name type="scientific">Hyphomicrobium facile</name>
    <dbReference type="NCBI Taxonomy" id="51670"/>
    <lineage>
        <taxon>Bacteria</taxon>
        <taxon>Pseudomonadati</taxon>
        <taxon>Pseudomonadota</taxon>
        <taxon>Alphaproteobacteria</taxon>
        <taxon>Hyphomicrobiales</taxon>
        <taxon>Hyphomicrobiaceae</taxon>
        <taxon>Hyphomicrobium</taxon>
    </lineage>
</organism>